<sequence>MTGQRSTRLQRQTVLRRPAPRLVALAALAMGVAALAGCKSQTTGAIATDGYRTRHPIVLAEAPETFDIPVGRATRTLAPSLARKVRAFGRDALKRGDGGVEILVPAGSANETAAISVARHIHAELTAAGVPRGVISPLTYRVDDPLAEAPIRISYLRMQAMTDRCGIWRDDLTAKHQNTGYDEFGCATQSNLAAMVADPTDLIQPRAATPGDPARRGVVFDKYRKGEKTATEYGDDDKGNVAKVGG</sequence>
<dbReference type="Proteomes" id="UP000249299">
    <property type="component" value="Unassembled WGS sequence"/>
</dbReference>
<dbReference type="InterPro" id="IPR019027">
    <property type="entry name" value="Pilus_biogenesis_CpaD-related"/>
</dbReference>
<reference evidence="2 3" key="1">
    <citation type="submission" date="2017-07" db="EMBL/GenBank/DDBJ databases">
        <title>Draft Genome Sequences of Select Purple Nonsulfur Bacteria.</title>
        <authorList>
            <person name="Lasarre B."/>
            <person name="Mckinlay J.B."/>
        </authorList>
    </citation>
    <scope>NUCLEOTIDE SEQUENCE [LARGE SCALE GENOMIC DNA]</scope>
    <source>
        <strain evidence="2 3">DSM 11290</strain>
    </source>
</reference>
<dbReference type="RefSeq" id="WP_111434067.1">
    <property type="nucleotide sequence ID" value="NZ_JACIGG010000018.1"/>
</dbReference>
<accession>A0A327JMS2</accession>
<proteinExistence type="predicted"/>
<keyword evidence="3" id="KW-1185">Reference proteome</keyword>
<evidence type="ECO:0000313" key="2">
    <source>
        <dbReference type="EMBL" id="RAI27719.1"/>
    </source>
</evidence>
<keyword evidence="1" id="KW-0732">Signal</keyword>
<feature type="chain" id="PRO_5016248812" description="Pilus assembly protein CpaD" evidence="1">
    <location>
        <begin position="37"/>
        <end position="246"/>
    </location>
</feature>
<evidence type="ECO:0008006" key="4">
    <source>
        <dbReference type="Google" id="ProtNLM"/>
    </source>
</evidence>
<evidence type="ECO:0000313" key="3">
    <source>
        <dbReference type="Proteomes" id="UP000249299"/>
    </source>
</evidence>
<dbReference type="OrthoDB" id="9802674at2"/>
<dbReference type="InterPro" id="IPR013361">
    <property type="entry name" value="Pilus_CpaD"/>
</dbReference>
<organism evidence="2 3">
    <name type="scientific">Rhodobium orientis</name>
    <dbReference type="NCBI Taxonomy" id="34017"/>
    <lineage>
        <taxon>Bacteria</taxon>
        <taxon>Pseudomonadati</taxon>
        <taxon>Pseudomonadota</taxon>
        <taxon>Alphaproteobacteria</taxon>
        <taxon>Hyphomicrobiales</taxon>
        <taxon>Rhodobiaceae</taxon>
        <taxon>Rhodobium</taxon>
    </lineage>
</organism>
<feature type="signal peptide" evidence="1">
    <location>
        <begin position="1"/>
        <end position="36"/>
    </location>
</feature>
<dbReference type="AlphaFoldDB" id="A0A327JMS2"/>
<name>A0A327JMS2_9HYPH</name>
<protein>
    <recommendedName>
        <fullName evidence="4">Pilus assembly protein CpaD</fullName>
    </recommendedName>
</protein>
<dbReference type="EMBL" id="NPEV01000015">
    <property type="protein sequence ID" value="RAI27719.1"/>
    <property type="molecule type" value="Genomic_DNA"/>
</dbReference>
<gene>
    <name evidence="2" type="ORF">CH339_09225</name>
</gene>
<comment type="caution">
    <text evidence="2">The sequence shown here is derived from an EMBL/GenBank/DDBJ whole genome shotgun (WGS) entry which is preliminary data.</text>
</comment>
<evidence type="ECO:0000256" key="1">
    <source>
        <dbReference type="SAM" id="SignalP"/>
    </source>
</evidence>
<dbReference type="NCBIfam" id="TIGR02522">
    <property type="entry name" value="pilus_cpaD"/>
    <property type="match status" value="1"/>
</dbReference>
<dbReference type="Pfam" id="PF09476">
    <property type="entry name" value="Pilus_CpaD"/>
    <property type="match status" value="1"/>
</dbReference>